<keyword evidence="2" id="KW-1185">Reference proteome</keyword>
<name>A0A8J4DRM7_9ACTN</name>
<evidence type="ECO:0008006" key="3">
    <source>
        <dbReference type="Google" id="ProtNLM"/>
    </source>
</evidence>
<organism evidence="1 2">
    <name type="scientific">Virgisporangium aliadipatigenens</name>
    <dbReference type="NCBI Taxonomy" id="741659"/>
    <lineage>
        <taxon>Bacteria</taxon>
        <taxon>Bacillati</taxon>
        <taxon>Actinomycetota</taxon>
        <taxon>Actinomycetes</taxon>
        <taxon>Micromonosporales</taxon>
        <taxon>Micromonosporaceae</taxon>
        <taxon>Virgisporangium</taxon>
    </lineage>
</organism>
<dbReference type="AlphaFoldDB" id="A0A8J4DRM7"/>
<proteinExistence type="predicted"/>
<reference evidence="1" key="1">
    <citation type="submission" date="2021-01" db="EMBL/GenBank/DDBJ databases">
        <title>Whole genome shotgun sequence of Virgisporangium aliadipatigenens NBRC 105644.</title>
        <authorList>
            <person name="Komaki H."/>
            <person name="Tamura T."/>
        </authorList>
    </citation>
    <scope>NUCLEOTIDE SEQUENCE</scope>
    <source>
        <strain evidence="1">NBRC 105644</strain>
    </source>
</reference>
<sequence length="441" mass="49042">MLAVMTCESGDCPHSWHYAPHRSLRGALQRGRGLAVARLRDRPEDARLVYECTGRDARWDWQVDARCTYLARLLRDLRLDPAPLVAQLRACGPYLGLQPDPTDDDNQFDLAVGILATLARAGEEQPRAALRGYVREGVRWLDALTALADQWPVEWWDDLWETAAGRIDAADPAELWPDEQPWRSWRGRDRRLDAALASAVRCRPAARAHRTDLATASDAQLLALLHTSTDTGTLNLVLGRIRHQGRPIPEILDLVDRLAPARPAGLFGALRALGPQVTPPARAWAADPDHPLFRDAPHLLAAHGDEQDIPVLLAALDLCADDWCGYDVLTEGLARILAGSPSATHTDARTKLVRRLKWLTVASPHSYERASYLRSLLLLDPNRTMALLPIHLLDCEPQVRLLAAAHTPLTDDAHRWLTELRDDPIEEEEIRSVAAARLSPS</sequence>
<evidence type="ECO:0000313" key="1">
    <source>
        <dbReference type="EMBL" id="GIJ47829.1"/>
    </source>
</evidence>
<dbReference type="Proteomes" id="UP000619260">
    <property type="component" value="Unassembled WGS sequence"/>
</dbReference>
<accession>A0A8J4DRM7</accession>
<comment type="caution">
    <text evidence="1">The sequence shown here is derived from an EMBL/GenBank/DDBJ whole genome shotgun (WGS) entry which is preliminary data.</text>
</comment>
<evidence type="ECO:0000313" key="2">
    <source>
        <dbReference type="Proteomes" id="UP000619260"/>
    </source>
</evidence>
<gene>
    <name evidence="1" type="ORF">Val02_47150</name>
</gene>
<protein>
    <recommendedName>
        <fullName evidence="3">HEAT repeat domain-containing protein</fullName>
    </recommendedName>
</protein>
<dbReference type="EMBL" id="BOPF01000018">
    <property type="protein sequence ID" value="GIJ47829.1"/>
    <property type="molecule type" value="Genomic_DNA"/>
</dbReference>